<evidence type="ECO:0000313" key="2">
    <source>
        <dbReference type="WBParaSite" id="nRc.2.0.1.t47254-RA"/>
    </source>
</evidence>
<organism evidence="1 2">
    <name type="scientific">Romanomermis culicivorax</name>
    <name type="common">Nematode worm</name>
    <dbReference type="NCBI Taxonomy" id="13658"/>
    <lineage>
        <taxon>Eukaryota</taxon>
        <taxon>Metazoa</taxon>
        <taxon>Ecdysozoa</taxon>
        <taxon>Nematoda</taxon>
        <taxon>Enoplea</taxon>
        <taxon>Dorylaimia</taxon>
        <taxon>Mermithida</taxon>
        <taxon>Mermithoidea</taxon>
        <taxon>Mermithidae</taxon>
        <taxon>Romanomermis</taxon>
    </lineage>
</organism>
<dbReference type="WBParaSite" id="nRc.2.0.1.t47254-RA">
    <property type="protein sequence ID" value="nRc.2.0.1.t47254-RA"/>
    <property type="gene ID" value="nRc.2.0.1.g47254"/>
</dbReference>
<protein>
    <submittedName>
        <fullName evidence="2">Uncharacterized protein</fullName>
    </submittedName>
</protein>
<proteinExistence type="predicted"/>
<evidence type="ECO:0000313" key="1">
    <source>
        <dbReference type="Proteomes" id="UP000887565"/>
    </source>
</evidence>
<accession>A0A915L887</accession>
<reference evidence="2" key="1">
    <citation type="submission" date="2022-11" db="UniProtKB">
        <authorList>
            <consortium name="WormBaseParasite"/>
        </authorList>
    </citation>
    <scope>IDENTIFICATION</scope>
</reference>
<dbReference type="AlphaFoldDB" id="A0A915L887"/>
<sequence length="165" mass="19047">MTRDQQTGRLYDQQPGPTSLQTVAIQEFLAAVMLPLSDEQLAETQQAVIQIYNSNNYHFGVMRSQHGAFASYSNYSTQCLMSELWLQMEQFIHNWFHQWPPMSALTGTNLLTGLLLHKVAHAARTLQQIWSNYQHAEHFMPNYLRSVTQQGTLDAMEQIQSMRQN</sequence>
<name>A0A915L887_ROMCU</name>
<dbReference type="Proteomes" id="UP000887565">
    <property type="component" value="Unplaced"/>
</dbReference>
<keyword evidence="1" id="KW-1185">Reference proteome</keyword>